<name>A0A6A7BDE1_9PLEO</name>
<dbReference type="OrthoDB" id="3553147at2759"/>
<evidence type="ECO:0000313" key="2">
    <source>
        <dbReference type="EMBL" id="KAF2852158.1"/>
    </source>
</evidence>
<reference evidence="2" key="1">
    <citation type="submission" date="2020-01" db="EMBL/GenBank/DDBJ databases">
        <authorList>
            <consortium name="DOE Joint Genome Institute"/>
            <person name="Haridas S."/>
            <person name="Albert R."/>
            <person name="Binder M."/>
            <person name="Bloem J."/>
            <person name="Labutti K."/>
            <person name="Salamov A."/>
            <person name="Andreopoulos B."/>
            <person name="Baker S.E."/>
            <person name="Barry K."/>
            <person name="Bills G."/>
            <person name="Bluhm B.H."/>
            <person name="Cannon C."/>
            <person name="Castanera R."/>
            <person name="Culley D.E."/>
            <person name="Daum C."/>
            <person name="Ezra D."/>
            <person name="Gonzalez J.B."/>
            <person name="Henrissat B."/>
            <person name="Kuo A."/>
            <person name="Liang C."/>
            <person name="Lipzen A."/>
            <person name="Lutzoni F."/>
            <person name="Magnuson J."/>
            <person name="Mondo S."/>
            <person name="Nolan M."/>
            <person name="Ohm R."/>
            <person name="Pangilinan J."/>
            <person name="Park H.-J."/>
            <person name="Ramirez L."/>
            <person name="Alfaro M."/>
            <person name="Sun H."/>
            <person name="Tritt A."/>
            <person name="Yoshinaga Y."/>
            <person name="Zwiers L.-H."/>
            <person name="Turgeon B.G."/>
            <person name="Goodwin S.B."/>
            <person name="Spatafora J.W."/>
            <person name="Crous P.W."/>
            <person name="Grigoriev I.V."/>
        </authorList>
    </citation>
    <scope>NUCLEOTIDE SEQUENCE</scope>
    <source>
        <strain evidence="2">IPT5</strain>
    </source>
</reference>
<gene>
    <name evidence="2" type="ORF">T440DRAFT_516585</name>
</gene>
<evidence type="ECO:0000313" key="3">
    <source>
        <dbReference type="Proteomes" id="UP000799423"/>
    </source>
</evidence>
<dbReference type="PANTHER" id="PTHR24148:SF64">
    <property type="entry name" value="HETEROKARYON INCOMPATIBILITY DOMAIN-CONTAINING PROTEIN"/>
    <property type="match status" value="1"/>
</dbReference>
<dbReference type="Proteomes" id="UP000799423">
    <property type="component" value="Unassembled WGS sequence"/>
</dbReference>
<dbReference type="InterPro" id="IPR052895">
    <property type="entry name" value="HetReg/Transcr_Mod"/>
</dbReference>
<dbReference type="AlphaFoldDB" id="A0A6A7BDE1"/>
<sequence length="626" mass="70162">MATSGAVDDRALKHSQALHYDTLPETGYFRLLKLHPGSDSDAIKADLLVRSIDQAADTYEAISYVWGDPNITEQVCCNQTWMSVTVNLADALRTFRSLSSTTLVWADAVCINQRDLDERASQVKQMDKVYINARRVITWLGRDPDGIAGDCFQLIVETNTIFDDEYLRSNAPPWDQPRLTEPYKISTDGAQWAKVSTLLQKPWFERVWVVQEVGLAKECTLHWGAHKIDVAHIFEFAHWHGWKASFASIPGILALRLRTGRLFQMYVDVHARYANVTSWRDTLPLIKFQGSRKRKGSFPDVLMVGNQLKATDARDHIYAFLGNPYARDKDGQPIVGVDYKKPVDGVFLEVTCAMLQHSSSAPWVLSCLEHNDVQQLRERTAPSWVPQWGQPETLPTLASPNYWYCAGGPSDTFTASIRDTKFLEVQGCVFDEVAWLSKVILAWNARVDTQLWDNETRSANMPLIDTLWQDLGKVLTVSEDAFTTTLSKERPANRPKIVNTQQNLEEYNTYCSHVRAACSSAPSQESSASFDGSCSPHDFEWSLLYCHGRRLMVTKNGRLGISPGLAAEVGDVCCVLPGASVPFVLKPSGQGVYKLVGDCYLHGVMDGQIIEELQGGRCKLEMIVIE</sequence>
<organism evidence="2 3">
    <name type="scientific">Plenodomus tracheiphilus IPT5</name>
    <dbReference type="NCBI Taxonomy" id="1408161"/>
    <lineage>
        <taxon>Eukaryota</taxon>
        <taxon>Fungi</taxon>
        <taxon>Dikarya</taxon>
        <taxon>Ascomycota</taxon>
        <taxon>Pezizomycotina</taxon>
        <taxon>Dothideomycetes</taxon>
        <taxon>Pleosporomycetidae</taxon>
        <taxon>Pleosporales</taxon>
        <taxon>Pleosporineae</taxon>
        <taxon>Leptosphaeriaceae</taxon>
        <taxon>Plenodomus</taxon>
    </lineage>
</organism>
<evidence type="ECO:0000259" key="1">
    <source>
        <dbReference type="Pfam" id="PF06985"/>
    </source>
</evidence>
<feature type="domain" description="Heterokaryon incompatibility" evidence="1">
    <location>
        <begin position="59"/>
        <end position="212"/>
    </location>
</feature>
<accession>A0A6A7BDE1</accession>
<dbReference type="EMBL" id="MU006299">
    <property type="protein sequence ID" value="KAF2852158.1"/>
    <property type="molecule type" value="Genomic_DNA"/>
</dbReference>
<protein>
    <submittedName>
        <fullName evidence="2">HET-domain-containing protein</fullName>
    </submittedName>
</protein>
<dbReference type="InterPro" id="IPR010730">
    <property type="entry name" value="HET"/>
</dbReference>
<proteinExistence type="predicted"/>
<dbReference type="PANTHER" id="PTHR24148">
    <property type="entry name" value="ANKYRIN REPEAT DOMAIN-CONTAINING PROTEIN 39 HOMOLOG-RELATED"/>
    <property type="match status" value="1"/>
</dbReference>
<keyword evidence="3" id="KW-1185">Reference proteome</keyword>
<dbReference type="Pfam" id="PF06985">
    <property type="entry name" value="HET"/>
    <property type="match status" value="1"/>
</dbReference>
<dbReference type="Pfam" id="PF26639">
    <property type="entry name" value="Het-6_barrel"/>
    <property type="match status" value="1"/>
</dbReference>